<dbReference type="Pfam" id="PF00664">
    <property type="entry name" value="ABC_membrane"/>
    <property type="match status" value="1"/>
</dbReference>
<dbReference type="InterPro" id="IPR036640">
    <property type="entry name" value="ABC1_TM_sf"/>
</dbReference>
<feature type="domain" description="ABC transmembrane type-1" evidence="9">
    <location>
        <begin position="4"/>
        <end position="273"/>
    </location>
</feature>
<keyword evidence="2 7" id="KW-0812">Transmembrane</keyword>
<comment type="subcellular location">
    <subcellularLocation>
        <location evidence="1">Cell membrane</location>
        <topology evidence="1">Multi-pass membrane protein</topology>
    </subcellularLocation>
</comment>
<dbReference type="AlphaFoldDB" id="A0A8J3BDW2"/>
<dbReference type="PROSITE" id="PS50929">
    <property type="entry name" value="ABC_TM1F"/>
    <property type="match status" value="1"/>
</dbReference>
<dbReference type="Gene3D" id="3.40.50.300">
    <property type="entry name" value="P-loop containing nucleotide triphosphate hydrolases"/>
    <property type="match status" value="1"/>
</dbReference>
<keyword evidence="5 7" id="KW-1133">Transmembrane helix</keyword>
<keyword evidence="10" id="KW-0378">Hydrolase</keyword>
<keyword evidence="4" id="KW-0067">ATP-binding</keyword>
<dbReference type="GO" id="GO:0005524">
    <property type="term" value="F:ATP binding"/>
    <property type="evidence" value="ECO:0007669"/>
    <property type="project" value="UniProtKB-KW"/>
</dbReference>
<dbReference type="Gene3D" id="1.20.1560.10">
    <property type="entry name" value="ABC transporter type 1, transmembrane domain"/>
    <property type="match status" value="1"/>
</dbReference>
<dbReference type="GO" id="GO:0034040">
    <property type="term" value="F:ATPase-coupled lipid transmembrane transporter activity"/>
    <property type="evidence" value="ECO:0007669"/>
    <property type="project" value="TreeGrafter"/>
</dbReference>
<evidence type="ECO:0000259" key="8">
    <source>
        <dbReference type="PROSITE" id="PS50893"/>
    </source>
</evidence>
<dbReference type="SUPFAM" id="SSF52540">
    <property type="entry name" value="P-loop containing nucleoside triphosphate hydrolases"/>
    <property type="match status" value="1"/>
</dbReference>
<evidence type="ECO:0000313" key="10">
    <source>
        <dbReference type="EMBL" id="GGK06786.1"/>
    </source>
</evidence>
<dbReference type="InterPro" id="IPR027417">
    <property type="entry name" value="P-loop_NTPase"/>
</dbReference>
<keyword evidence="3" id="KW-0547">Nucleotide-binding</keyword>
<dbReference type="GO" id="GO:0016887">
    <property type="term" value="F:ATP hydrolysis activity"/>
    <property type="evidence" value="ECO:0007669"/>
    <property type="project" value="InterPro"/>
</dbReference>
<gene>
    <name evidence="10" type="ORF">GCM10010123_40670</name>
</gene>
<dbReference type="Pfam" id="PF00005">
    <property type="entry name" value="ABC_tran"/>
    <property type="match status" value="1"/>
</dbReference>
<feature type="domain" description="ABC transporter" evidence="8">
    <location>
        <begin position="305"/>
        <end position="538"/>
    </location>
</feature>
<dbReference type="GO" id="GO:0004386">
    <property type="term" value="F:helicase activity"/>
    <property type="evidence" value="ECO:0007669"/>
    <property type="project" value="UniProtKB-KW"/>
</dbReference>
<organism evidence="10 11">
    <name type="scientific">Pilimelia anulata</name>
    <dbReference type="NCBI Taxonomy" id="53371"/>
    <lineage>
        <taxon>Bacteria</taxon>
        <taxon>Bacillati</taxon>
        <taxon>Actinomycetota</taxon>
        <taxon>Actinomycetes</taxon>
        <taxon>Micromonosporales</taxon>
        <taxon>Micromonosporaceae</taxon>
        <taxon>Pilimelia</taxon>
    </lineage>
</organism>
<keyword evidence="10" id="KW-0347">Helicase</keyword>
<dbReference type="EMBL" id="BMQB01000011">
    <property type="protein sequence ID" value="GGK06786.1"/>
    <property type="molecule type" value="Genomic_DNA"/>
</dbReference>
<feature type="transmembrane region" description="Helical" evidence="7">
    <location>
        <begin position="212"/>
        <end position="236"/>
    </location>
</feature>
<dbReference type="PANTHER" id="PTHR24221">
    <property type="entry name" value="ATP-BINDING CASSETTE SUB-FAMILY B"/>
    <property type="match status" value="1"/>
</dbReference>
<protein>
    <submittedName>
        <fullName evidence="10">Helicase</fullName>
    </submittedName>
</protein>
<evidence type="ECO:0000256" key="1">
    <source>
        <dbReference type="ARBA" id="ARBA00004651"/>
    </source>
</evidence>
<evidence type="ECO:0000256" key="3">
    <source>
        <dbReference type="ARBA" id="ARBA00022741"/>
    </source>
</evidence>
<accession>A0A8J3BDW2</accession>
<keyword evidence="11" id="KW-1185">Reference proteome</keyword>
<dbReference type="CDD" id="cd07346">
    <property type="entry name" value="ABC_6TM_exporters"/>
    <property type="match status" value="1"/>
</dbReference>
<dbReference type="InterPro" id="IPR003439">
    <property type="entry name" value="ABC_transporter-like_ATP-bd"/>
</dbReference>
<dbReference type="GO" id="GO:0005886">
    <property type="term" value="C:plasma membrane"/>
    <property type="evidence" value="ECO:0007669"/>
    <property type="project" value="UniProtKB-SubCell"/>
</dbReference>
<evidence type="ECO:0000256" key="2">
    <source>
        <dbReference type="ARBA" id="ARBA00022692"/>
    </source>
</evidence>
<dbReference type="GO" id="GO:0140359">
    <property type="term" value="F:ABC-type transporter activity"/>
    <property type="evidence" value="ECO:0007669"/>
    <property type="project" value="InterPro"/>
</dbReference>
<feature type="transmembrane region" description="Helical" evidence="7">
    <location>
        <begin position="132"/>
        <end position="149"/>
    </location>
</feature>
<evidence type="ECO:0000259" key="9">
    <source>
        <dbReference type="PROSITE" id="PS50929"/>
    </source>
</evidence>
<dbReference type="InterPro" id="IPR011527">
    <property type="entry name" value="ABC1_TM_dom"/>
</dbReference>
<evidence type="ECO:0000256" key="4">
    <source>
        <dbReference type="ARBA" id="ARBA00022840"/>
    </source>
</evidence>
<keyword evidence="6 7" id="KW-0472">Membrane</keyword>
<sequence length="540" mass="56495">MLRQLAAPELARRFIDAAVAHGPVAELAGYAAWFVGLALGGQLLSVAAAAVAARVAWGATNALRRDLVAHCLDAGPAFHQRHPPGELVDRVDGDVTRLAGLLSGLLPEIAAHLLLIVGILAALFLLDWRYGALFLPFALLMLALLRRLAGRAVPLLAARRQAGAALVGYLEEALTAREDIRANGATGHVLAGLWARILAHYAAARRAARAAVAWPAAVQALAAVNFSAALALGLWLYQHRGASVGTVFAGLSYAVLLRLPLISITTRFQDVEDVLVSVRRLDELFAARNPVRDGPGAPPPGPLAVAFDRVGFGYGEGPVLRGVSFAVPAGRRVALIGRTGSGKSTVLRLLFRQYDPDAGAVAVGGADLRGLGVAALRARLAYVTQDVPLIPGTLRDNLTFFDRRVPDAALVAALADVGLADRCAALPAGLDTVLGPAGVGLSGGEEQLVALARALLAEPDVVLLDEPSARLDPHHERRLHGTLARFLAGRTALVIAHRPATLRLVDDVLVLDGGRVAAYGPRDEVLGSGAARRLLAAGER</sequence>
<dbReference type="SUPFAM" id="SSF90123">
    <property type="entry name" value="ABC transporter transmembrane region"/>
    <property type="match status" value="1"/>
</dbReference>
<proteinExistence type="predicted"/>
<feature type="transmembrane region" description="Helical" evidence="7">
    <location>
        <begin position="30"/>
        <end position="57"/>
    </location>
</feature>
<reference evidence="10" key="2">
    <citation type="submission" date="2020-09" db="EMBL/GenBank/DDBJ databases">
        <authorList>
            <person name="Sun Q."/>
            <person name="Ohkuma M."/>
        </authorList>
    </citation>
    <scope>NUCLEOTIDE SEQUENCE</scope>
    <source>
        <strain evidence="10">JCM 3090</strain>
    </source>
</reference>
<evidence type="ECO:0000256" key="6">
    <source>
        <dbReference type="ARBA" id="ARBA00023136"/>
    </source>
</evidence>
<dbReference type="InterPro" id="IPR003593">
    <property type="entry name" value="AAA+_ATPase"/>
</dbReference>
<dbReference type="PANTHER" id="PTHR24221:SF654">
    <property type="entry name" value="ATP-BINDING CASSETTE SUB-FAMILY B MEMBER 6"/>
    <property type="match status" value="1"/>
</dbReference>
<dbReference type="RefSeq" id="WP_189171804.1">
    <property type="nucleotide sequence ID" value="NZ_BMQB01000011.1"/>
</dbReference>
<reference evidence="10" key="1">
    <citation type="journal article" date="2014" name="Int. J. Syst. Evol. Microbiol.">
        <title>Complete genome sequence of Corynebacterium casei LMG S-19264T (=DSM 44701T), isolated from a smear-ripened cheese.</title>
        <authorList>
            <consortium name="US DOE Joint Genome Institute (JGI-PGF)"/>
            <person name="Walter F."/>
            <person name="Albersmeier A."/>
            <person name="Kalinowski J."/>
            <person name="Ruckert C."/>
        </authorList>
    </citation>
    <scope>NUCLEOTIDE SEQUENCE</scope>
    <source>
        <strain evidence="10">JCM 3090</strain>
    </source>
</reference>
<feature type="transmembrane region" description="Helical" evidence="7">
    <location>
        <begin position="105"/>
        <end position="126"/>
    </location>
</feature>
<dbReference type="Proteomes" id="UP000649739">
    <property type="component" value="Unassembled WGS sequence"/>
</dbReference>
<evidence type="ECO:0000313" key="11">
    <source>
        <dbReference type="Proteomes" id="UP000649739"/>
    </source>
</evidence>
<feature type="transmembrane region" description="Helical" evidence="7">
    <location>
        <begin position="242"/>
        <end position="261"/>
    </location>
</feature>
<comment type="caution">
    <text evidence="10">The sequence shown here is derived from an EMBL/GenBank/DDBJ whole genome shotgun (WGS) entry which is preliminary data.</text>
</comment>
<dbReference type="InterPro" id="IPR039421">
    <property type="entry name" value="Type_1_exporter"/>
</dbReference>
<dbReference type="PROSITE" id="PS50893">
    <property type="entry name" value="ABC_TRANSPORTER_2"/>
    <property type="match status" value="1"/>
</dbReference>
<evidence type="ECO:0000256" key="7">
    <source>
        <dbReference type="SAM" id="Phobius"/>
    </source>
</evidence>
<dbReference type="SMART" id="SM00382">
    <property type="entry name" value="AAA"/>
    <property type="match status" value="1"/>
</dbReference>
<name>A0A8J3BDW2_9ACTN</name>
<evidence type="ECO:0000256" key="5">
    <source>
        <dbReference type="ARBA" id="ARBA00022989"/>
    </source>
</evidence>